<evidence type="ECO:0000256" key="7">
    <source>
        <dbReference type="ARBA" id="ARBA00022741"/>
    </source>
</evidence>
<dbReference type="InterPro" id="IPR016185">
    <property type="entry name" value="PreATP-grasp_dom_sf"/>
</dbReference>
<dbReference type="GO" id="GO:0046872">
    <property type="term" value="F:metal ion binding"/>
    <property type="evidence" value="ECO:0007669"/>
    <property type="project" value="UniProtKB-KW"/>
</dbReference>
<evidence type="ECO:0000256" key="12">
    <source>
        <dbReference type="PROSITE-ProRule" id="PRU00409"/>
    </source>
</evidence>
<dbReference type="EMBL" id="CP136920">
    <property type="protein sequence ID" value="WOO41908.1"/>
    <property type="molecule type" value="Genomic_DNA"/>
</dbReference>
<dbReference type="RefSeq" id="WP_317834392.1">
    <property type="nucleotide sequence ID" value="NZ_CP136920.1"/>
</dbReference>
<dbReference type="Pfam" id="PF02786">
    <property type="entry name" value="CPSase_L_D2"/>
    <property type="match status" value="1"/>
</dbReference>
<keyword evidence="6" id="KW-0479">Metal-binding</keyword>
<feature type="domain" description="Biotin carboxylation" evidence="15">
    <location>
        <begin position="1"/>
        <end position="446"/>
    </location>
</feature>
<evidence type="ECO:0000256" key="11">
    <source>
        <dbReference type="ARBA" id="ARBA00048600"/>
    </source>
</evidence>
<dbReference type="KEGG" id="puo:RZN69_02325"/>
<evidence type="ECO:0000256" key="6">
    <source>
        <dbReference type="ARBA" id="ARBA00022723"/>
    </source>
</evidence>
<dbReference type="InterPro" id="IPR005481">
    <property type="entry name" value="BC-like_N"/>
</dbReference>
<comment type="function">
    <text evidence="1 13">This protein is a component of the acetyl coenzyme A carboxylase complex; first, biotin carboxylase catalyzes the carboxylation of the carrier protein and then the transcarboxylase transfers the carboxyl group to form malonyl-CoA.</text>
</comment>
<dbReference type="InterPro" id="IPR051602">
    <property type="entry name" value="ACC_Biotin_Carboxylase"/>
</dbReference>
<dbReference type="NCBIfam" id="TIGR00514">
    <property type="entry name" value="accC"/>
    <property type="match status" value="1"/>
</dbReference>
<comment type="subunit">
    <text evidence="3 13">Acetyl-CoA carboxylase is a heterohexamer of biotin carboxyl carrier protein, biotin carboxylase and the two subunits of carboxyl transferase in a 2:2 complex.</text>
</comment>
<accession>A0AAQ3LE50</accession>
<gene>
    <name evidence="16" type="primary">accC</name>
    <name evidence="16" type="ORF">RZN69_02325</name>
</gene>
<dbReference type="SUPFAM" id="SSF51246">
    <property type="entry name" value="Rudiment single hybrid motif"/>
    <property type="match status" value="1"/>
</dbReference>
<evidence type="ECO:0000256" key="4">
    <source>
        <dbReference type="ARBA" id="ARBA00013263"/>
    </source>
</evidence>
<dbReference type="InterPro" id="IPR005479">
    <property type="entry name" value="CPAse_ATP-bd"/>
</dbReference>
<dbReference type="InterPro" id="IPR011761">
    <property type="entry name" value="ATP-grasp"/>
</dbReference>
<dbReference type="Gene3D" id="3.30.470.20">
    <property type="entry name" value="ATP-grasp fold, B domain"/>
    <property type="match status" value="1"/>
</dbReference>
<dbReference type="PROSITE" id="PS00867">
    <property type="entry name" value="CPSASE_2"/>
    <property type="match status" value="1"/>
</dbReference>
<evidence type="ECO:0000256" key="13">
    <source>
        <dbReference type="RuleBase" id="RU365063"/>
    </source>
</evidence>
<dbReference type="FunFam" id="3.30.470.20:FF:000028">
    <property type="entry name" value="Methylcrotonoyl-CoA carboxylase subunit alpha, mitochondrial"/>
    <property type="match status" value="1"/>
</dbReference>
<keyword evidence="17" id="KW-1185">Reference proteome</keyword>
<dbReference type="InterPro" id="IPR011764">
    <property type="entry name" value="Biotin_carboxylation_dom"/>
</dbReference>
<dbReference type="PROSITE" id="PS50979">
    <property type="entry name" value="BC"/>
    <property type="match status" value="1"/>
</dbReference>
<evidence type="ECO:0000256" key="5">
    <source>
        <dbReference type="ARBA" id="ARBA00022598"/>
    </source>
</evidence>
<dbReference type="Proteomes" id="UP001304300">
    <property type="component" value="Chromosome"/>
</dbReference>
<dbReference type="SUPFAM" id="SSF56059">
    <property type="entry name" value="Glutathione synthetase ATP-binding domain-like"/>
    <property type="match status" value="1"/>
</dbReference>
<evidence type="ECO:0000259" key="14">
    <source>
        <dbReference type="PROSITE" id="PS50975"/>
    </source>
</evidence>
<sequence length="456" mass="50470">MIQKLLIANRGEIALRIVRACRELGIKTLAVYSEPDEQSLHVQLADEAICIGPAPSTESYLKSDRILSAAEIADVDAIHPGYGFLSENAEFAEQCETCNIKFVGPRSESIRLMGDKAMAKEVARKAKAPVIPGSDGVISDEKEALKLAQKIGFPVIIKAVAGGGGKGMRLAHNAPAFAREFHSARIEAEKAFGNGDVYVEKFIEDPRHIEIQLLGDEHGKIIHLGERDCSVQRRYQKLVEEAPSPFVNDALRQKMGKAAIRIAEACGYYGAGTIEFLVDKHGDFYFIEMNTRIQVEHGVTEEVTGIDLVKRQLLIAGGEHTELDQKDIKFTRHAIECRINAEDPSRNFIPCPGEIGLYYPPGGHGVRVDSHIYGGYVVPPYYDSMVSKLITYAFTREMAIDRMYRALSEYLIRGIKTSIPFCAAVMQDPVFRAGSVTTGYIPDFMDRAPKDLFLKS</sequence>
<keyword evidence="8 12" id="KW-0067">ATP-binding</keyword>
<dbReference type="GO" id="GO:0004075">
    <property type="term" value="F:biotin carboxylase activity"/>
    <property type="evidence" value="ECO:0007669"/>
    <property type="project" value="UniProtKB-EC"/>
</dbReference>
<keyword evidence="9" id="KW-0460">Magnesium</keyword>
<dbReference type="InterPro" id="IPR011054">
    <property type="entry name" value="Rudment_hybrid_motif"/>
</dbReference>
<dbReference type="Pfam" id="PF02785">
    <property type="entry name" value="Biotin_carb_C"/>
    <property type="match status" value="1"/>
</dbReference>
<proteinExistence type="predicted"/>
<dbReference type="EC" id="6.3.4.14" evidence="4 13"/>
<keyword evidence="13" id="KW-0276">Fatty acid metabolism</keyword>
<evidence type="ECO:0000259" key="15">
    <source>
        <dbReference type="PROSITE" id="PS50979"/>
    </source>
</evidence>
<dbReference type="SUPFAM" id="SSF52440">
    <property type="entry name" value="PreATP-grasp domain"/>
    <property type="match status" value="1"/>
</dbReference>
<dbReference type="FunFam" id="3.30.1490.20:FF:000018">
    <property type="entry name" value="Biotin carboxylase"/>
    <property type="match status" value="1"/>
</dbReference>
<evidence type="ECO:0000256" key="2">
    <source>
        <dbReference type="ARBA" id="ARBA00004956"/>
    </source>
</evidence>
<dbReference type="InterPro" id="IPR004549">
    <property type="entry name" value="Acetyl_CoA_COase_biotin_COase"/>
</dbReference>
<evidence type="ECO:0000256" key="3">
    <source>
        <dbReference type="ARBA" id="ARBA00011750"/>
    </source>
</evidence>
<evidence type="ECO:0000256" key="10">
    <source>
        <dbReference type="ARBA" id="ARBA00023267"/>
    </source>
</evidence>
<keyword evidence="13" id="KW-0275">Fatty acid biosynthesis</keyword>
<comment type="pathway">
    <text evidence="2 13">Lipid metabolism; malonyl-CoA biosynthesis; malonyl-CoA from acetyl-CoA: step 1/1.</text>
</comment>
<dbReference type="SMART" id="SM00878">
    <property type="entry name" value="Biotin_carb_C"/>
    <property type="match status" value="1"/>
</dbReference>
<protein>
    <recommendedName>
        <fullName evidence="4 13">Biotin carboxylase</fullName>
        <ecNumber evidence="4 13">6.3.4.14</ecNumber>
    </recommendedName>
    <alternativeName>
        <fullName evidence="13">Acetyl-coenzyme A carboxylase biotin carboxylase subunit A</fullName>
    </alternativeName>
</protein>
<reference evidence="16 17" key="1">
    <citation type="submission" date="2023-10" db="EMBL/GenBank/DDBJ databases">
        <title>Rubellicoccus peritrichatus gen. nov., sp. nov., isolated from an algae of coral reef tank.</title>
        <authorList>
            <person name="Luo J."/>
        </authorList>
    </citation>
    <scope>NUCLEOTIDE SEQUENCE [LARGE SCALE GENOMIC DNA]</scope>
    <source>
        <strain evidence="16 17">CR14</strain>
    </source>
</reference>
<dbReference type="PANTHER" id="PTHR48095:SF2">
    <property type="entry name" value="BIOTIN CARBOXYLASE, CHLOROPLASTIC"/>
    <property type="match status" value="1"/>
</dbReference>
<dbReference type="NCBIfam" id="NF006367">
    <property type="entry name" value="PRK08591.1"/>
    <property type="match status" value="1"/>
</dbReference>
<keyword evidence="13" id="KW-0444">Lipid biosynthesis</keyword>
<keyword evidence="5 13" id="KW-0436">Ligase</keyword>
<keyword evidence="7 12" id="KW-0547">Nucleotide-binding</keyword>
<dbReference type="PANTHER" id="PTHR48095">
    <property type="entry name" value="PYRUVATE CARBOXYLASE SUBUNIT A"/>
    <property type="match status" value="1"/>
</dbReference>
<evidence type="ECO:0000313" key="16">
    <source>
        <dbReference type="EMBL" id="WOO41908.1"/>
    </source>
</evidence>
<feature type="domain" description="ATP-grasp" evidence="14">
    <location>
        <begin position="120"/>
        <end position="317"/>
    </location>
</feature>
<dbReference type="InterPro" id="IPR005482">
    <property type="entry name" value="Biotin_COase_C"/>
</dbReference>
<comment type="catalytic activity">
    <reaction evidence="11 13">
        <text>N(6)-biotinyl-L-lysyl-[protein] + hydrogencarbonate + ATP = N(6)-carboxybiotinyl-L-lysyl-[protein] + ADP + phosphate + H(+)</text>
        <dbReference type="Rhea" id="RHEA:13501"/>
        <dbReference type="Rhea" id="RHEA-COMP:10505"/>
        <dbReference type="Rhea" id="RHEA-COMP:10506"/>
        <dbReference type="ChEBI" id="CHEBI:15378"/>
        <dbReference type="ChEBI" id="CHEBI:17544"/>
        <dbReference type="ChEBI" id="CHEBI:30616"/>
        <dbReference type="ChEBI" id="CHEBI:43474"/>
        <dbReference type="ChEBI" id="CHEBI:83144"/>
        <dbReference type="ChEBI" id="CHEBI:83145"/>
        <dbReference type="ChEBI" id="CHEBI:456216"/>
        <dbReference type="EC" id="6.3.4.14"/>
    </reaction>
</comment>
<evidence type="ECO:0000256" key="9">
    <source>
        <dbReference type="ARBA" id="ARBA00022842"/>
    </source>
</evidence>
<keyword evidence="13" id="KW-0443">Lipid metabolism</keyword>
<dbReference type="Pfam" id="PF00289">
    <property type="entry name" value="Biotin_carb_N"/>
    <property type="match status" value="1"/>
</dbReference>
<dbReference type="AlphaFoldDB" id="A0AAQ3LE50"/>
<keyword evidence="10 13" id="KW-0092">Biotin</keyword>
<evidence type="ECO:0000256" key="8">
    <source>
        <dbReference type="ARBA" id="ARBA00022840"/>
    </source>
</evidence>
<evidence type="ECO:0000313" key="17">
    <source>
        <dbReference type="Proteomes" id="UP001304300"/>
    </source>
</evidence>
<dbReference type="FunFam" id="3.40.50.20:FF:000010">
    <property type="entry name" value="Propionyl-CoA carboxylase subunit alpha"/>
    <property type="match status" value="1"/>
</dbReference>
<evidence type="ECO:0000256" key="1">
    <source>
        <dbReference type="ARBA" id="ARBA00003761"/>
    </source>
</evidence>
<name>A0AAQ3LE50_9BACT</name>
<dbReference type="GO" id="GO:0005524">
    <property type="term" value="F:ATP binding"/>
    <property type="evidence" value="ECO:0007669"/>
    <property type="project" value="UniProtKB-UniRule"/>
</dbReference>
<organism evidence="16 17">
    <name type="scientific">Rubellicoccus peritrichatus</name>
    <dbReference type="NCBI Taxonomy" id="3080537"/>
    <lineage>
        <taxon>Bacteria</taxon>
        <taxon>Pseudomonadati</taxon>
        <taxon>Verrucomicrobiota</taxon>
        <taxon>Opitutia</taxon>
        <taxon>Puniceicoccales</taxon>
        <taxon>Cerasicoccaceae</taxon>
        <taxon>Rubellicoccus</taxon>
    </lineage>
</organism>
<dbReference type="PROSITE" id="PS50975">
    <property type="entry name" value="ATP_GRASP"/>
    <property type="match status" value="1"/>
</dbReference>
<dbReference type="GO" id="GO:0006633">
    <property type="term" value="P:fatty acid biosynthetic process"/>
    <property type="evidence" value="ECO:0007669"/>
    <property type="project" value="UniProtKB-KW"/>
</dbReference>